<proteinExistence type="predicted"/>
<reference evidence="1 2" key="1">
    <citation type="submission" date="2023-05" db="EMBL/GenBank/DDBJ databases">
        <title>Flavobacterium sedimenti sp. nov., isolated from the sediment.</title>
        <authorList>
            <person name="Wu N."/>
        </authorList>
    </citation>
    <scope>NUCLEOTIDE SEQUENCE [LARGE SCALE GENOMIC DNA]</scope>
    <source>
        <strain evidence="1 2">YZ-48</strain>
    </source>
</reference>
<keyword evidence="2" id="KW-1185">Reference proteome</keyword>
<dbReference type="RefSeq" id="WP_283238013.1">
    <property type="nucleotide sequence ID" value="NZ_JASGBP010000001.1"/>
</dbReference>
<name>A0ABT6XMN1_9FLAO</name>
<evidence type="ECO:0000313" key="2">
    <source>
        <dbReference type="Proteomes" id="UP001230035"/>
    </source>
</evidence>
<dbReference type="Proteomes" id="UP001230035">
    <property type="component" value="Unassembled WGS sequence"/>
</dbReference>
<protein>
    <submittedName>
        <fullName evidence="1">Uncharacterized protein</fullName>
    </submittedName>
</protein>
<gene>
    <name evidence="1" type="ORF">QHT84_02780</name>
</gene>
<dbReference type="EMBL" id="JASGBP010000001">
    <property type="protein sequence ID" value="MDI9256334.1"/>
    <property type="molecule type" value="Genomic_DNA"/>
</dbReference>
<evidence type="ECO:0000313" key="1">
    <source>
        <dbReference type="EMBL" id="MDI9256334.1"/>
    </source>
</evidence>
<organism evidence="1 2">
    <name type="scientific">Flavobacterium sedimenticola</name>
    <dbReference type="NCBI Taxonomy" id="3043286"/>
    <lineage>
        <taxon>Bacteria</taxon>
        <taxon>Pseudomonadati</taxon>
        <taxon>Bacteroidota</taxon>
        <taxon>Flavobacteriia</taxon>
        <taxon>Flavobacteriales</taxon>
        <taxon>Flavobacteriaceae</taxon>
        <taxon>Flavobacterium</taxon>
    </lineage>
</organism>
<sequence>MSKQDRATKIEKEKRIFIVQGWIIEGVQDHLIVKNIVERWGLTVRQAQRYVKDAYENWKEIEGVKVSMKRTLKIARYKQLIKSLKDEYKGTPAGIRAIAEVEKRIDLLEGLEPDKTIKLELPEVAAVKFNVVYGNRDNG</sequence>
<comment type="caution">
    <text evidence="1">The sequence shown here is derived from an EMBL/GenBank/DDBJ whole genome shotgun (WGS) entry which is preliminary data.</text>
</comment>
<accession>A0ABT6XMN1</accession>